<keyword evidence="1" id="KW-0472">Membrane</keyword>
<accession>A0A4R6IE43</accession>
<sequence length="160" mass="18400">MKSIDEQIWDYIDNTCSQEEKLIVAAKIASDETYSTVYAELLQIHQLLDAEQLDEPSMSFTRNVMDLVQLEIAPISLKTKVDKRIIYAITAVFVLLLIYIVCYAAAHGTYTVADFKLPKMQISFDISQYITPLFMKIFLFVDVVLGLIYLDGFIRRKSLR</sequence>
<dbReference type="AlphaFoldDB" id="A0A4R6IE43"/>
<dbReference type="OrthoDB" id="796197at2"/>
<protein>
    <submittedName>
        <fullName evidence="2">Uncharacterized protein</fullName>
    </submittedName>
</protein>
<feature type="transmembrane region" description="Helical" evidence="1">
    <location>
        <begin position="85"/>
        <end position="106"/>
    </location>
</feature>
<dbReference type="RefSeq" id="WP_133559029.1">
    <property type="nucleotide sequence ID" value="NZ_SNWM01000007.1"/>
</dbReference>
<feature type="transmembrane region" description="Helical" evidence="1">
    <location>
        <begin position="126"/>
        <end position="150"/>
    </location>
</feature>
<dbReference type="Proteomes" id="UP000295499">
    <property type="component" value="Unassembled WGS sequence"/>
</dbReference>
<keyword evidence="3" id="KW-1185">Reference proteome</keyword>
<comment type="caution">
    <text evidence="2">The sequence shown here is derived from an EMBL/GenBank/DDBJ whole genome shotgun (WGS) entry which is preliminary data.</text>
</comment>
<dbReference type="EMBL" id="SNWM01000007">
    <property type="protein sequence ID" value="TDO19185.1"/>
    <property type="molecule type" value="Genomic_DNA"/>
</dbReference>
<name>A0A4R6IE43_9SPHI</name>
<reference evidence="2 3" key="1">
    <citation type="submission" date="2019-03" db="EMBL/GenBank/DDBJ databases">
        <title>Genomic Encyclopedia of Archaeal and Bacterial Type Strains, Phase II (KMG-II): from individual species to whole genera.</title>
        <authorList>
            <person name="Goeker M."/>
        </authorList>
    </citation>
    <scope>NUCLEOTIDE SEQUENCE [LARGE SCALE GENOMIC DNA]</scope>
    <source>
        <strain evidence="2 3">DSM 19034</strain>
    </source>
</reference>
<organism evidence="2 3">
    <name type="scientific">Pedobacter duraquae</name>
    <dbReference type="NCBI Taxonomy" id="425511"/>
    <lineage>
        <taxon>Bacteria</taxon>
        <taxon>Pseudomonadati</taxon>
        <taxon>Bacteroidota</taxon>
        <taxon>Sphingobacteriia</taxon>
        <taxon>Sphingobacteriales</taxon>
        <taxon>Sphingobacteriaceae</taxon>
        <taxon>Pedobacter</taxon>
    </lineage>
</organism>
<keyword evidence="1" id="KW-1133">Transmembrane helix</keyword>
<evidence type="ECO:0000313" key="2">
    <source>
        <dbReference type="EMBL" id="TDO19185.1"/>
    </source>
</evidence>
<evidence type="ECO:0000256" key="1">
    <source>
        <dbReference type="SAM" id="Phobius"/>
    </source>
</evidence>
<gene>
    <name evidence="2" type="ORF">CLV32_4424</name>
</gene>
<keyword evidence="1" id="KW-0812">Transmembrane</keyword>
<proteinExistence type="predicted"/>
<evidence type="ECO:0000313" key="3">
    <source>
        <dbReference type="Proteomes" id="UP000295499"/>
    </source>
</evidence>